<dbReference type="EMBL" id="JAPEIS010000008">
    <property type="protein sequence ID" value="KAJ8063921.1"/>
    <property type="molecule type" value="Genomic_DNA"/>
</dbReference>
<dbReference type="OrthoDB" id="5430411at2759"/>
<reference evidence="2" key="1">
    <citation type="submission" date="2022-11" db="EMBL/GenBank/DDBJ databases">
        <title>Genome Resource of Sclerotinia nivalis Strain SnTB1, a Plant Pathogen Isolated from American Ginseng.</title>
        <authorList>
            <person name="Fan S."/>
        </authorList>
    </citation>
    <scope>NUCLEOTIDE SEQUENCE</scope>
    <source>
        <strain evidence="2">SnTB1</strain>
    </source>
</reference>
<accession>A0A9X0AJG8</accession>
<evidence type="ECO:0000313" key="2">
    <source>
        <dbReference type="EMBL" id="KAJ8063921.1"/>
    </source>
</evidence>
<feature type="region of interest" description="Disordered" evidence="1">
    <location>
        <begin position="1"/>
        <end position="54"/>
    </location>
</feature>
<sequence length="597" mass="66790">MTASTEAPKPDKPDKIPETPQEEATLPPISAPKRLKLAPKPHAATSKPFAITPEPIEEDSDVVLSPGHAPGYIQWKKAPVPDLTNETEEEKKHRLNKRHAPKGKRGTRYVDDGTTDRSPAVLGKPDPSKLVISFKTEETDEYTNEVVEGDIRFEYNDDAKGVQVDWNSAKSVHALNNWRSQLIRRAIGKAYDNREFWTVQEQQILTNLIRDYLDGEKDIDWMQIARDYNLLVKNIEQEKGAPGAPRRYRCQGNDKTPREAVSTSMPLREDRRIPQRPDWVIRQEIGYFRAPDAIEVMDRLKASVLPQRNGHPPNRPNRQEKQQTRRSRGKSAVQESSEDQDDSYVSSAYENDRFMVDSPLETTPNPPVRLLTQPRPLQPRPVAIPQPKPEPPPRRYKKRNVYNEEIIYDKPSTELCRSSTNSNINQPFGGKRKALDLLAEQAAIMYNHLPEVNKWTAPQLIAPGPAPELITPAAIAPAFSTPAPIMPRPTSAATGPSNSTARAQRSITAATPLTSQDATAPRPIASRKSSNPSQRRNLPLAQGNQPIRPAHTLSVPRPIAPMTPIWEINRRNQEKAAAEAADSNAEKSTPSEPAPEV</sequence>
<gene>
    <name evidence="2" type="ORF">OCU04_007771</name>
</gene>
<feature type="compositionally biased region" description="Polar residues" evidence="1">
    <location>
        <begin position="527"/>
        <end position="536"/>
    </location>
</feature>
<feature type="compositionally biased region" description="Pro residues" evidence="1">
    <location>
        <begin position="376"/>
        <end position="390"/>
    </location>
</feature>
<comment type="caution">
    <text evidence="2">The sequence shown here is derived from an EMBL/GenBank/DDBJ whole genome shotgun (WGS) entry which is preliminary data.</text>
</comment>
<feature type="region of interest" description="Disordered" evidence="1">
    <location>
        <begin position="72"/>
        <end position="124"/>
    </location>
</feature>
<protein>
    <recommendedName>
        <fullName evidence="4">Myb-like domain-containing protein</fullName>
    </recommendedName>
</protein>
<dbReference type="AlphaFoldDB" id="A0A9X0AJG8"/>
<keyword evidence="3" id="KW-1185">Reference proteome</keyword>
<evidence type="ECO:0000256" key="1">
    <source>
        <dbReference type="SAM" id="MobiDB-lite"/>
    </source>
</evidence>
<proteinExistence type="predicted"/>
<feature type="region of interest" description="Disordered" evidence="1">
    <location>
        <begin position="481"/>
        <end position="597"/>
    </location>
</feature>
<feature type="region of interest" description="Disordered" evidence="1">
    <location>
        <begin position="241"/>
        <end position="269"/>
    </location>
</feature>
<feature type="compositionally biased region" description="Low complexity" evidence="1">
    <location>
        <begin position="578"/>
        <end position="588"/>
    </location>
</feature>
<evidence type="ECO:0000313" key="3">
    <source>
        <dbReference type="Proteomes" id="UP001152300"/>
    </source>
</evidence>
<feature type="compositionally biased region" description="Basic and acidic residues" evidence="1">
    <location>
        <begin position="568"/>
        <end position="577"/>
    </location>
</feature>
<feature type="compositionally biased region" description="Basic and acidic residues" evidence="1">
    <location>
        <begin position="8"/>
        <end position="17"/>
    </location>
</feature>
<dbReference type="Proteomes" id="UP001152300">
    <property type="component" value="Unassembled WGS sequence"/>
</dbReference>
<organism evidence="2 3">
    <name type="scientific">Sclerotinia nivalis</name>
    <dbReference type="NCBI Taxonomy" id="352851"/>
    <lineage>
        <taxon>Eukaryota</taxon>
        <taxon>Fungi</taxon>
        <taxon>Dikarya</taxon>
        <taxon>Ascomycota</taxon>
        <taxon>Pezizomycotina</taxon>
        <taxon>Leotiomycetes</taxon>
        <taxon>Helotiales</taxon>
        <taxon>Sclerotiniaceae</taxon>
        <taxon>Sclerotinia</taxon>
    </lineage>
</organism>
<feature type="compositionally biased region" description="Polar residues" evidence="1">
    <location>
        <begin position="491"/>
        <end position="518"/>
    </location>
</feature>
<evidence type="ECO:0008006" key="4">
    <source>
        <dbReference type="Google" id="ProtNLM"/>
    </source>
</evidence>
<feature type="region of interest" description="Disordered" evidence="1">
    <location>
        <begin position="304"/>
        <end position="396"/>
    </location>
</feature>
<name>A0A9X0AJG8_9HELO</name>
<feature type="compositionally biased region" description="Basic residues" evidence="1">
    <location>
        <begin position="93"/>
        <end position="107"/>
    </location>
</feature>